<evidence type="ECO:0000256" key="1">
    <source>
        <dbReference type="SAM" id="MobiDB-lite"/>
    </source>
</evidence>
<feature type="transmembrane region" description="Helical" evidence="2">
    <location>
        <begin position="133"/>
        <end position="151"/>
    </location>
</feature>
<feature type="transmembrane region" description="Helical" evidence="2">
    <location>
        <begin position="106"/>
        <end position="127"/>
    </location>
</feature>
<dbReference type="RefSeq" id="WP_305995243.1">
    <property type="nucleotide sequence ID" value="NZ_JAVALS010000001.1"/>
</dbReference>
<dbReference type="Proteomes" id="UP001232725">
    <property type="component" value="Unassembled WGS sequence"/>
</dbReference>
<keyword evidence="4" id="KW-1185">Reference proteome</keyword>
<evidence type="ECO:0000313" key="4">
    <source>
        <dbReference type="Proteomes" id="UP001232725"/>
    </source>
</evidence>
<protein>
    <submittedName>
        <fullName evidence="3">Uncharacterized protein</fullName>
    </submittedName>
</protein>
<evidence type="ECO:0000313" key="3">
    <source>
        <dbReference type="EMBL" id="MDP5226224.1"/>
    </source>
</evidence>
<organism evidence="3 4">
    <name type="scientific">Arthrobacter horti</name>
    <dbReference type="NCBI Taxonomy" id="3068273"/>
    <lineage>
        <taxon>Bacteria</taxon>
        <taxon>Bacillati</taxon>
        <taxon>Actinomycetota</taxon>
        <taxon>Actinomycetes</taxon>
        <taxon>Micrococcales</taxon>
        <taxon>Micrococcaceae</taxon>
        <taxon>Arthrobacter</taxon>
    </lineage>
</organism>
<feature type="region of interest" description="Disordered" evidence="1">
    <location>
        <begin position="1"/>
        <end position="95"/>
    </location>
</feature>
<keyword evidence="2" id="KW-0472">Membrane</keyword>
<proteinExistence type="predicted"/>
<feature type="compositionally biased region" description="Acidic residues" evidence="1">
    <location>
        <begin position="82"/>
        <end position="95"/>
    </location>
</feature>
<keyword evidence="2" id="KW-0812">Transmembrane</keyword>
<dbReference type="EMBL" id="JAVALS010000001">
    <property type="protein sequence ID" value="MDP5226224.1"/>
    <property type="molecule type" value="Genomic_DNA"/>
</dbReference>
<name>A0ABT9IKV9_9MICC</name>
<keyword evidence="2" id="KW-1133">Transmembrane helix</keyword>
<evidence type="ECO:0000256" key="2">
    <source>
        <dbReference type="SAM" id="Phobius"/>
    </source>
</evidence>
<comment type="caution">
    <text evidence="3">The sequence shown here is derived from an EMBL/GenBank/DDBJ whole genome shotgun (WGS) entry which is preliminary data.</text>
</comment>
<reference evidence="3 4" key="1">
    <citation type="submission" date="2023-08" db="EMBL/GenBank/DDBJ databases">
        <title>Arthrobacter horti sp. nov., isolated from forest soil.</title>
        <authorList>
            <person name="Park M."/>
        </authorList>
    </citation>
    <scope>NUCLEOTIDE SEQUENCE [LARGE SCALE GENOMIC DNA]</scope>
    <source>
        <strain evidence="3 4">YJM1</strain>
    </source>
</reference>
<gene>
    <name evidence="3" type="ORF">Q9R02_03535</name>
</gene>
<accession>A0ABT9IKV9</accession>
<sequence length="168" mass="17848">MAADDGKNSGGSAPEGHEPQDEDAIWAELVARLEATPSGPLPEDEGPIAEPRFASFDPLGLSRADSLPLSAGQGPRDHVPDPDLEDDSDAFVPEDPEIFSNADPRLVLAWAGAAGAPMLLVVFLIFWRSAPGPLWWLLVAAFAAGTGYLLWRLPHGTDGDDRDDGARI</sequence>